<dbReference type="GO" id="GO:0008540">
    <property type="term" value="C:proteasome regulatory particle, base subcomplex"/>
    <property type="evidence" value="ECO:0007669"/>
    <property type="project" value="UniProtKB-UniRule"/>
</dbReference>
<dbReference type="EMBL" id="JAVEPI010000003">
    <property type="protein sequence ID" value="KAK1442584.1"/>
    <property type="molecule type" value="Genomic_DNA"/>
</dbReference>
<evidence type="ECO:0000256" key="4">
    <source>
        <dbReference type="PIRNR" id="PIRNR015947"/>
    </source>
</evidence>
<dbReference type="GO" id="GO:0042176">
    <property type="term" value="P:regulation of protein catabolic process"/>
    <property type="evidence" value="ECO:0007669"/>
    <property type="project" value="UniProtKB-UniRule"/>
</dbReference>
<dbReference type="GO" id="GO:0043161">
    <property type="term" value="P:proteasome-mediated ubiquitin-dependent protein catabolic process"/>
    <property type="evidence" value="ECO:0007669"/>
    <property type="project" value="TreeGrafter"/>
</dbReference>
<evidence type="ECO:0000259" key="7">
    <source>
        <dbReference type="Pfam" id="PF21505"/>
    </source>
</evidence>
<dbReference type="Gene3D" id="1.25.10.10">
    <property type="entry name" value="Leucine-rich Repeat Variant"/>
    <property type="match status" value="1"/>
</dbReference>
<feature type="compositionally biased region" description="Basic and acidic residues" evidence="5">
    <location>
        <begin position="845"/>
        <end position="862"/>
    </location>
</feature>
<comment type="caution">
    <text evidence="8">The sequence shown here is derived from an EMBL/GenBank/DDBJ whole genome shotgun (WGS) entry which is preliminary data.</text>
</comment>
<feature type="domain" description="26S proteasome regulatory subunit RPN2 C-terminal" evidence="6">
    <location>
        <begin position="782"/>
        <end position="991"/>
    </location>
</feature>
<evidence type="ECO:0000256" key="2">
    <source>
        <dbReference type="ARBA" id="ARBA00022737"/>
    </source>
</evidence>
<dbReference type="FunFam" id="1.25.10.10:FF:000017">
    <property type="entry name" value="26S proteasome non-ATPase regulatory subunit 1"/>
    <property type="match status" value="1"/>
</dbReference>
<dbReference type="PIRSF" id="PIRSF015947">
    <property type="entry name" value="26S_Psome_Rpn2"/>
    <property type="match status" value="1"/>
</dbReference>
<keyword evidence="2" id="KW-0677">Repeat</keyword>
<dbReference type="AlphaFoldDB" id="A0AAD8LKN5"/>
<organism evidence="8 9">
    <name type="scientific">Babesia gibsoni</name>
    <dbReference type="NCBI Taxonomy" id="33632"/>
    <lineage>
        <taxon>Eukaryota</taxon>
        <taxon>Sar</taxon>
        <taxon>Alveolata</taxon>
        <taxon>Apicomplexa</taxon>
        <taxon>Aconoidasida</taxon>
        <taxon>Piroplasmida</taxon>
        <taxon>Babesiidae</taxon>
        <taxon>Babesia</taxon>
    </lineage>
</organism>
<dbReference type="InterPro" id="IPR016024">
    <property type="entry name" value="ARM-type_fold"/>
</dbReference>
<evidence type="ECO:0000256" key="1">
    <source>
        <dbReference type="ARBA" id="ARBA00006308"/>
    </source>
</evidence>
<keyword evidence="3 4" id="KW-0647">Proteasome</keyword>
<name>A0AAD8LKN5_BABGI</name>
<dbReference type="GO" id="GO:0034515">
    <property type="term" value="C:proteasome storage granule"/>
    <property type="evidence" value="ECO:0007669"/>
    <property type="project" value="TreeGrafter"/>
</dbReference>
<dbReference type="InterPro" id="IPR048570">
    <property type="entry name" value="PSMD1_RPN2_N"/>
</dbReference>
<sequence length="1013" mass="112561">MAAAEENNMMAVDATSEVSMMSNYFLCSISSAEPVLAHLNENTDEARELGLRQLNAIMDTFWPEIADSLVLIQHIYEDKTFKSHELAALVASKVYYHLGDYPNALQYALKAGDYFDLNETSEYTNIIIAKGVAEYIRIRQESQGEITTESDIKREPQFLARLEAMVDRLIATSLELDDEYHAMGIAVDSRRLDLVLEILTKTADKSALIDYTMLLVDCVINRQFCMSLYENIRNILFSSPREIIVEQYSNLVTCMYRLNNHEQMAQMLLDMINNDDYLRVYQICYDLVDIGDHKFIKALDDSPILDVEGNVMVDRVKHILSGTSTTQLHLQFLHRTNNTDLRLLENIMQSVDQRNSILHNAIVMSHAIMQAGTCSDVFIRDNLSWFGKASNWAKFTATASIGVVHKGYVSQYKKVLSAYLPGETSSASHSYSEGGALYALGLMLSNHFDAAAKELLIAHIRNEAAEEPLQHGAALGIGLICMGQADMELYEELKGLLLRNSAVSGQAAAIAIGLLMLGSANEEVQEDLHGFAFDTQHSKISRACILAIAMLLYRRETDADEMIAKLCKSNDPVFRYGGMFAYAMAYCGTGSCKAIKELLYASVSDVSDDVRRASVIALGFVLCNTPEEVPRVLKLLVASYNPHVRYGAALALGISCTAFPQPEVVRLLHSLSSDRSDFVRQGAFIALGLVLQQSNSETSNDVLQVRDLFKSVVKEKHQDVMAKFGAILGIGLMDSGGQNCVASLFSSRGNMRQEAVVGFLMFAQHWYWYSFMHFVCLTFQPTCLIGINKDLRIPTGYKVLCTAPPKMFDYIPHETDEVTDNKKGESAVVLSISAKRNAWLSTQKSPEHAVDTDKKKEEKTADDAISVLSEGKSQKMEISSVAATMGHSSRASHEGSSVDYNGDVIMALEESSSSNHTELLNAAVLDEIGQANVDQLMTGATLLQNPCKLVPKQAMYCVSPKDSRYTPIFPERKYGIVLLHDNMPNEPEEFVACDTEEAEAQPFTPFEYKPNRN</sequence>
<dbReference type="InterPro" id="IPR016642">
    <property type="entry name" value="26S_Psome_Rpn2"/>
</dbReference>
<dbReference type="PANTHER" id="PTHR10943">
    <property type="entry name" value="26S PROTEASOME NON-ATPASE REGULATORY SUBUNIT"/>
    <property type="match status" value="1"/>
</dbReference>
<dbReference type="Pfam" id="PF18004">
    <property type="entry name" value="RPN2_C"/>
    <property type="match status" value="1"/>
</dbReference>
<protein>
    <submittedName>
        <fullName evidence="8">26S proteasome regulatory complex</fullName>
    </submittedName>
</protein>
<dbReference type="InterPro" id="IPR040623">
    <property type="entry name" value="RPN2_C"/>
</dbReference>
<dbReference type="GO" id="GO:0030234">
    <property type="term" value="F:enzyme regulator activity"/>
    <property type="evidence" value="ECO:0007669"/>
    <property type="project" value="UniProtKB-UniRule"/>
</dbReference>
<evidence type="ECO:0000313" key="9">
    <source>
        <dbReference type="Proteomes" id="UP001230268"/>
    </source>
</evidence>
<reference evidence="8" key="1">
    <citation type="submission" date="2023-08" db="EMBL/GenBank/DDBJ databases">
        <title>Draft sequence of the Babesia gibsoni genome.</title>
        <authorList>
            <person name="Yamagishi J.Y."/>
            <person name="Xuan X.X."/>
        </authorList>
    </citation>
    <scope>NUCLEOTIDE SEQUENCE</scope>
    <source>
        <strain evidence="8">Azabu</strain>
    </source>
</reference>
<keyword evidence="9" id="KW-1185">Reference proteome</keyword>
<gene>
    <name evidence="8" type="ORF">BgAZ_301020</name>
</gene>
<dbReference type="Proteomes" id="UP001230268">
    <property type="component" value="Unassembled WGS sequence"/>
</dbReference>
<feature type="region of interest" description="Disordered" evidence="5">
    <location>
        <begin position="842"/>
        <end position="862"/>
    </location>
</feature>
<dbReference type="Pfam" id="PF01851">
    <property type="entry name" value="PC_rep"/>
    <property type="match status" value="2"/>
</dbReference>
<comment type="similarity">
    <text evidence="1 4">Belongs to the proteasome subunit S1 family.</text>
</comment>
<evidence type="ECO:0000313" key="8">
    <source>
        <dbReference type="EMBL" id="KAK1442584.1"/>
    </source>
</evidence>
<dbReference type="SUPFAM" id="SSF48371">
    <property type="entry name" value="ARM repeat"/>
    <property type="match status" value="1"/>
</dbReference>
<dbReference type="InterPro" id="IPR002015">
    <property type="entry name" value="Proteasome/cyclosome_rpt"/>
</dbReference>
<evidence type="ECO:0000256" key="5">
    <source>
        <dbReference type="SAM" id="MobiDB-lite"/>
    </source>
</evidence>
<evidence type="ECO:0000259" key="6">
    <source>
        <dbReference type="Pfam" id="PF18004"/>
    </source>
</evidence>
<dbReference type="InterPro" id="IPR011989">
    <property type="entry name" value="ARM-like"/>
</dbReference>
<evidence type="ECO:0000256" key="3">
    <source>
        <dbReference type="ARBA" id="ARBA00022942"/>
    </source>
</evidence>
<dbReference type="GO" id="GO:0005634">
    <property type="term" value="C:nucleus"/>
    <property type="evidence" value="ECO:0007669"/>
    <property type="project" value="TreeGrafter"/>
</dbReference>
<dbReference type="PANTHER" id="PTHR10943:SF2">
    <property type="entry name" value="26S PROTEASOME NON-ATPASE REGULATORY SUBUNIT 1"/>
    <property type="match status" value="1"/>
</dbReference>
<feature type="domain" description="26S proteasome non-ATPase regulatory subunit 1/RPN2 N-terminal" evidence="7">
    <location>
        <begin position="31"/>
        <end position="337"/>
    </location>
</feature>
<dbReference type="Pfam" id="PF13646">
    <property type="entry name" value="HEAT_2"/>
    <property type="match status" value="1"/>
</dbReference>
<proteinExistence type="inferred from homology"/>
<dbReference type="Pfam" id="PF21505">
    <property type="entry name" value="RPN2_N"/>
    <property type="match status" value="1"/>
</dbReference>
<accession>A0AAD8LKN5</accession>